<name>A0A9X3XKF6_9CLOT</name>
<proteinExistence type="predicted"/>
<dbReference type="AlphaFoldDB" id="A0A9X3XKF6"/>
<dbReference type="Proteomes" id="UP001141183">
    <property type="component" value="Unassembled WGS sequence"/>
</dbReference>
<dbReference type="EMBL" id="JAMRYU010000013">
    <property type="protein sequence ID" value="MDC4241020.1"/>
    <property type="molecule type" value="Genomic_DNA"/>
</dbReference>
<evidence type="ECO:0008006" key="3">
    <source>
        <dbReference type="Google" id="ProtNLM"/>
    </source>
</evidence>
<comment type="caution">
    <text evidence="1">The sequence shown here is derived from an EMBL/GenBank/DDBJ whole genome shotgun (WGS) entry which is preliminary data.</text>
</comment>
<gene>
    <name evidence="1" type="ORF">NE398_12710</name>
</gene>
<keyword evidence="2" id="KW-1185">Reference proteome</keyword>
<organism evidence="1 2">
    <name type="scientific">Clostridium tertium</name>
    <dbReference type="NCBI Taxonomy" id="1559"/>
    <lineage>
        <taxon>Bacteria</taxon>
        <taxon>Bacillati</taxon>
        <taxon>Bacillota</taxon>
        <taxon>Clostridia</taxon>
        <taxon>Eubacteriales</taxon>
        <taxon>Clostridiaceae</taxon>
        <taxon>Clostridium</taxon>
    </lineage>
</organism>
<evidence type="ECO:0000313" key="1">
    <source>
        <dbReference type="EMBL" id="MDC4241020.1"/>
    </source>
</evidence>
<reference evidence="1" key="1">
    <citation type="submission" date="2022-05" db="EMBL/GenBank/DDBJ databases">
        <title>Draft genome sequence of Clostridium tertium strain CP3 isolated from Peru.</title>
        <authorList>
            <person name="Hurtado R."/>
            <person name="Lima L."/>
            <person name="Sousa T."/>
            <person name="Jaiswal A.K."/>
            <person name="Tiwari S."/>
            <person name="Maturrano L."/>
            <person name="Brenig B."/>
            <person name="Azevedo V."/>
        </authorList>
    </citation>
    <scope>NUCLEOTIDE SEQUENCE</scope>
    <source>
        <strain evidence="1">CP3</strain>
    </source>
</reference>
<sequence>MAIKDDLKSYIVKKGYNVSKLNEELNKKNGTEQSVQNLNKKINNETIRYNEVLEIAEVLGYKIEWVEK</sequence>
<evidence type="ECO:0000313" key="2">
    <source>
        <dbReference type="Proteomes" id="UP001141183"/>
    </source>
</evidence>
<protein>
    <recommendedName>
        <fullName evidence="3">Phosphoribosylglycinamide formyltransferase</fullName>
    </recommendedName>
</protein>
<accession>A0A9X3XKF6</accession>
<dbReference type="RefSeq" id="WP_111930523.1">
    <property type="nucleotide sequence ID" value="NZ_JADPEJ010000005.1"/>
</dbReference>